<proteinExistence type="predicted"/>
<feature type="region of interest" description="Disordered" evidence="1">
    <location>
        <begin position="1"/>
        <end position="26"/>
    </location>
</feature>
<gene>
    <name evidence="2" type="ORF">BP01DRAFT_387567</name>
</gene>
<dbReference type="GeneID" id="37078976"/>
<dbReference type="OrthoDB" id="5399138at2759"/>
<reference evidence="2 3" key="1">
    <citation type="submission" date="2016-12" db="EMBL/GenBank/DDBJ databases">
        <title>The genomes of Aspergillus section Nigri reveals drivers in fungal speciation.</title>
        <authorList>
            <consortium name="DOE Joint Genome Institute"/>
            <person name="Vesth T.C."/>
            <person name="Nybo J."/>
            <person name="Theobald S."/>
            <person name="Brandl J."/>
            <person name="Frisvad J.C."/>
            <person name="Nielsen K.F."/>
            <person name="Lyhne E.K."/>
            <person name="Kogle M.E."/>
            <person name="Kuo A."/>
            <person name="Riley R."/>
            <person name="Clum A."/>
            <person name="Nolan M."/>
            <person name="Lipzen A."/>
            <person name="Salamov A."/>
            <person name="Henrissat B."/>
            <person name="Wiebenga A."/>
            <person name="De Vries R.P."/>
            <person name="Grigoriev I.V."/>
            <person name="Mortensen U.H."/>
            <person name="Andersen M.R."/>
            <person name="Baker S.E."/>
        </authorList>
    </citation>
    <scope>NUCLEOTIDE SEQUENCE [LARGE SCALE GENOMIC DNA]</scope>
    <source>
        <strain evidence="2 3">JOP 1030-1</strain>
    </source>
</reference>
<sequence length="106" mass="12492">MPPEFEFLGEEASPRQEQPALEEEPRLDSYAEVLTRHLSHYAQLMMSKGIIPTDEMFQSEARRLLFDSEDQWNQTMADNPEWLAQFQEEQNSRTFLESPQETRKIG</sequence>
<dbReference type="RefSeq" id="XP_025426166.1">
    <property type="nucleotide sequence ID" value="XM_025577747.1"/>
</dbReference>
<evidence type="ECO:0000313" key="2">
    <source>
        <dbReference type="EMBL" id="PYH40184.1"/>
    </source>
</evidence>
<protein>
    <submittedName>
        <fullName evidence="2">Uncharacterized protein</fullName>
    </submittedName>
</protein>
<dbReference type="Proteomes" id="UP000248349">
    <property type="component" value="Unassembled WGS sequence"/>
</dbReference>
<evidence type="ECO:0000313" key="3">
    <source>
        <dbReference type="Proteomes" id="UP000248349"/>
    </source>
</evidence>
<dbReference type="STRING" id="1450539.A0A318Z1D1"/>
<name>A0A318Z1D1_9EURO</name>
<evidence type="ECO:0000256" key="1">
    <source>
        <dbReference type="SAM" id="MobiDB-lite"/>
    </source>
</evidence>
<accession>A0A318Z1D1</accession>
<keyword evidence="3" id="KW-1185">Reference proteome</keyword>
<organism evidence="2 3">
    <name type="scientific">Aspergillus saccharolyticus JOP 1030-1</name>
    <dbReference type="NCBI Taxonomy" id="1450539"/>
    <lineage>
        <taxon>Eukaryota</taxon>
        <taxon>Fungi</taxon>
        <taxon>Dikarya</taxon>
        <taxon>Ascomycota</taxon>
        <taxon>Pezizomycotina</taxon>
        <taxon>Eurotiomycetes</taxon>
        <taxon>Eurotiomycetidae</taxon>
        <taxon>Eurotiales</taxon>
        <taxon>Aspergillaceae</taxon>
        <taxon>Aspergillus</taxon>
        <taxon>Aspergillus subgen. Circumdati</taxon>
    </lineage>
</organism>
<dbReference type="AlphaFoldDB" id="A0A318Z1D1"/>
<dbReference type="EMBL" id="KZ821296">
    <property type="protein sequence ID" value="PYH40184.1"/>
    <property type="molecule type" value="Genomic_DNA"/>
</dbReference>